<accession>A0A540M8M5</accession>
<protein>
    <submittedName>
        <fullName evidence="2">Uncharacterized protein</fullName>
    </submittedName>
</protein>
<proteinExistence type="predicted"/>
<comment type="caution">
    <text evidence="2">The sequence shown here is derived from an EMBL/GenBank/DDBJ whole genome shotgun (WGS) entry which is preliminary data.</text>
</comment>
<evidence type="ECO:0000256" key="1">
    <source>
        <dbReference type="SAM" id="MobiDB-lite"/>
    </source>
</evidence>
<gene>
    <name evidence="2" type="ORF">C1H46_019263</name>
</gene>
<dbReference type="EMBL" id="VIEB01000325">
    <property type="protein sequence ID" value="TQD95107.1"/>
    <property type="molecule type" value="Genomic_DNA"/>
</dbReference>
<feature type="region of interest" description="Disordered" evidence="1">
    <location>
        <begin position="1"/>
        <end position="29"/>
    </location>
</feature>
<keyword evidence="3" id="KW-1185">Reference proteome</keyword>
<sequence length="91" mass="9795">MFSSSNELMPLKWTSSPKNGSSLWSCSTPTDGTSPKLHINARRHLVVVSSPELAMEVLHTQGVGSRRGGVPHQHSSKNGLLLLCMTRLASA</sequence>
<evidence type="ECO:0000313" key="3">
    <source>
        <dbReference type="Proteomes" id="UP000315295"/>
    </source>
</evidence>
<dbReference type="AlphaFoldDB" id="A0A540M8M5"/>
<reference evidence="2 3" key="1">
    <citation type="journal article" date="2019" name="G3 (Bethesda)">
        <title>Sequencing of a Wild Apple (Malus baccata) Genome Unravels the Differences Between Cultivated and Wild Apple Species Regarding Disease Resistance and Cold Tolerance.</title>
        <authorList>
            <person name="Chen X."/>
        </authorList>
    </citation>
    <scope>NUCLEOTIDE SEQUENCE [LARGE SCALE GENOMIC DNA]</scope>
    <source>
        <strain evidence="3">cv. Shandingzi</strain>
        <tissue evidence="2">Leaves</tissue>
    </source>
</reference>
<dbReference type="Proteomes" id="UP000315295">
    <property type="component" value="Unassembled WGS sequence"/>
</dbReference>
<name>A0A540M8M5_MALBA</name>
<organism evidence="2 3">
    <name type="scientific">Malus baccata</name>
    <name type="common">Siberian crab apple</name>
    <name type="synonym">Pyrus baccata</name>
    <dbReference type="NCBI Taxonomy" id="106549"/>
    <lineage>
        <taxon>Eukaryota</taxon>
        <taxon>Viridiplantae</taxon>
        <taxon>Streptophyta</taxon>
        <taxon>Embryophyta</taxon>
        <taxon>Tracheophyta</taxon>
        <taxon>Spermatophyta</taxon>
        <taxon>Magnoliopsida</taxon>
        <taxon>eudicotyledons</taxon>
        <taxon>Gunneridae</taxon>
        <taxon>Pentapetalae</taxon>
        <taxon>rosids</taxon>
        <taxon>fabids</taxon>
        <taxon>Rosales</taxon>
        <taxon>Rosaceae</taxon>
        <taxon>Amygdaloideae</taxon>
        <taxon>Maleae</taxon>
        <taxon>Malus</taxon>
    </lineage>
</organism>
<evidence type="ECO:0000313" key="2">
    <source>
        <dbReference type="EMBL" id="TQD95107.1"/>
    </source>
</evidence>